<dbReference type="OrthoDB" id="6159264at2759"/>
<sequence length="220" mass="24466">MSSKISTMALIGFLVLVIATFGSVSGLEPSLLDVTAIVCPAEKPYICLPYGVCCGGDQFCFQGSCESCFPADVSEESLLLKWCQEKGLQDVSVMRHRSCALACYARFNSSVLQTHKDKEEETYFTDRTIIIAATASVIFIQFVVIVILIKCLVSPRRRVEENRAREESTKTVEASNQINEMMEQPTDVDTPMDRMRAIIQLSHPESIEETIPLTDITINP</sequence>
<feature type="chain" id="PRO_5040806327" evidence="2">
    <location>
        <begin position="27"/>
        <end position="220"/>
    </location>
</feature>
<organism evidence="3 4">
    <name type="scientific">Biomphalaria glabrata</name>
    <name type="common">Bloodfluke planorb</name>
    <name type="synonym">Freshwater snail</name>
    <dbReference type="NCBI Taxonomy" id="6526"/>
    <lineage>
        <taxon>Eukaryota</taxon>
        <taxon>Metazoa</taxon>
        <taxon>Spiralia</taxon>
        <taxon>Lophotrochozoa</taxon>
        <taxon>Mollusca</taxon>
        <taxon>Gastropoda</taxon>
        <taxon>Heterobranchia</taxon>
        <taxon>Euthyneura</taxon>
        <taxon>Panpulmonata</taxon>
        <taxon>Hygrophila</taxon>
        <taxon>Lymnaeoidea</taxon>
        <taxon>Planorbidae</taxon>
        <taxon>Biomphalaria</taxon>
    </lineage>
</organism>
<feature type="transmembrane region" description="Helical" evidence="1">
    <location>
        <begin position="129"/>
        <end position="153"/>
    </location>
</feature>
<keyword evidence="1" id="KW-1133">Transmembrane helix</keyword>
<evidence type="ECO:0000313" key="3">
    <source>
        <dbReference type="Proteomes" id="UP001165740"/>
    </source>
</evidence>
<protein>
    <submittedName>
        <fullName evidence="4">Uncharacterized protein LOC106069301</fullName>
    </submittedName>
</protein>
<evidence type="ECO:0000256" key="2">
    <source>
        <dbReference type="SAM" id="SignalP"/>
    </source>
</evidence>
<keyword evidence="2" id="KW-0732">Signal</keyword>
<proteinExistence type="predicted"/>
<dbReference type="Proteomes" id="UP001165740">
    <property type="component" value="Chromosome 13"/>
</dbReference>
<accession>A0A9U8EFA7</accession>
<dbReference type="KEGG" id="bgt:106069301"/>
<keyword evidence="3" id="KW-1185">Reference proteome</keyword>
<evidence type="ECO:0000256" key="1">
    <source>
        <dbReference type="SAM" id="Phobius"/>
    </source>
</evidence>
<dbReference type="AlphaFoldDB" id="A0A9U8EFA7"/>
<keyword evidence="1" id="KW-0472">Membrane</keyword>
<feature type="signal peptide" evidence="2">
    <location>
        <begin position="1"/>
        <end position="26"/>
    </location>
</feature>
<name>A0A9U8EFA7_BIOGL</name>
<evidence type="ECO:0000313" key="4">
    <source>
        <dbReference type="RefSeq" id="XP_013084376.2"/>
    </source>
</evidence>
<gene>
    <name evidence="4" type="primary">LOC106069301</name>
</gene>
<keyword evidence="1" id="KW-0812">Transmembrane</keyword>
<dbReference type="GeneID" id="106069301"/>
<dbReference type="RefSeq" id="XP_013084376.2">
    <property type="nucleotide sequence ID" value="XM_013228922.2"/>
</dbReference>
<reference evidence="4" key="1">
    <citation type="submission" date="2025-08" db="UniProtKB">
        <authorList>
            <consortium name="RefSeq"/>
        </authorList>
    </citation>
    <scope>IDENTIFICATION</scope>
</reference>